<accession>A0ABV9XW24</accession>
<organism evidence="1 2">
    <name type="scientific">Saccharothrix xinjiangensis</name>
    <dbReference type="NCBI Taxonomy" id="204798"/>
    <lineage>
        <taxon>Bacteria</taxon>
        <taxon>Bacillati</taxon>
        <taxon>Actinomycetota</taxon>
        <taxon>Actinomycetes</taxon>
        <taxon>Pseudonocardiales</taxon>
        <taxon>Pseudonocardiaceae</taxon>
        <taxon>Saccharothrix</taxon>
    </lineage>
</organism>
<dbReference type="EMBL" id="JBHSJB010000007">
    <property type="protein sequence ID" value="MFC5053649.1"/>
    <property type="molecule type" value="Genomic_DNA"/>
</dbReference>
<reference evidence="2" key="1">
    <citation type="journal article" date="2019" name="Int. J. Syst. Evol. Microbiol.">
        <title>The Global Catalogue of Microorganisms (GCM) 10K type strain sequencing project: providing services to taxonomists for standard genome sequencing and annotation.</title>
        <authorList>
            <consortium name="The Broad Institute Genomics Platform"/>
            <consortium name="The Broad Institute Genome Sequencing Center for Infectious Disease"/>
            <person name="Wu L."/>
            <person name="Ma J."/>
        </authorList>
    </citation>
    <scope>NUCLEOTIDE SEQUENCE [LARGE SCALE GENOMIC DNA]</scope>
    <source>
        <strain evidence="2">KCTC 12848</strain>
    </source>
</reference>
<sequence>MTTKKTVVVPGLVVDDELYAAAASGIAEHVPQLHLTWERFTAPRSWWLIPEADGVMSKAELTLAKGADLTVKLNIWYRPDLRGMPHNHPWRRFVGNVLAGGYTENRWVHDADRGRVVDQLGVEHTTGAGNVVDKAVFHEVCEVHDPGRTLSLMVCDAGVRGDWGYLDDSGRYLHHSTQPVEGFEQMLADLNPHQNR</sequence>
<dbReference type="RefSeq" id="WP_344036512.1">
    <property type="nucleotide sequence ID" value="NZ_BAAAKE010000005.1"/>
</dbReference>
<name>A0ABV9XW24_9PSEU</name>
<comment type="caution">
    <text evidence="1">The sequence shown here is derived from an EMBL/GenBank/DDBJ whole genome shotgun (WGS) entry which is preliminary data.</text>
</comment>
<protein>
    <submittedName>
        <fullName evidence="1">Uncharacterized protein</fullName>
    </submittedName>
</protein>
<evidence type="ECO:0000313" key="2">
    <source>
        <dbReference type="Proteomes" id="UP001595833"/>
    </source>
</evidence>
<gene>
    <name evidence="1" type="ORF">ACFPFM_07740</name>
</gene>
<dbReference type="Proteomes" id="UP001595833">
    <property type="component" value="Unassembled WGS sequence"/>
</dbReference>
<evidence type="ECO:0000313" key="1">
    <source>
        <dbReference type="EMBL" id="MFC5053649.1"/>
    </source>
</evidence>
<proteinExistence type="predicted"/>
<keyword evidence="2" id="KW-1185">Reference proteome</keyword>